<proteinExistence type="predicted"/>
<name>A0A5S9QST8_MYCVN</name>
<sequence>MSTGTARPAPIRLTDLADPVYPEAATPIRDGLAAYGAVLDLSAEALRAAAMERTGLDDWGDPAFGERLDVLCASLRDEAGLSDAGTAIAFEQLVGNLVNRLRLEALVAEHPEIEDVRIERPIIICGLPRTGTTHLHNLLAADPSLRHLPYWESLEPFPAPEDGDPEPRRQRCVAGLELVHTSMPEFRRMHDMTVEHAHEEIQLLANDISGMLFETTYHVPSFAAHYKAHDQIPSYGYLKRTLQAMQWLRGGTRWVLKSPQHLEQFPVLAATFPDATFVLTHRDPVEVTTSMLTMICYVTRMAVTHPDPVKITRYWLDRIDDLLDGCVRDRDVLPAGQSIDIGFDDFMADEQATIQAIYEKAGQPFDAGVQTAMQQFIAEHPRGRYGGVIYDPEALGLDVTEVAHRFRAYRERFVADRQVSRR</sequence>
<reference evidence="1 2" key="1">
    <citation type="submission" date="2019-11" db="EMBL/GenBank/DDBJ databases">
        <authorList>
            <person name="Holert J."/>
        </authorList>
    </citation>
    <scope>NUCLEOTIDE SEQUENCE [LARGE SCALE GENOMIC DNA]</scope>
    <source>
        <strain evidence="1">BC8_1</strain>
    </source>
</reference>
<evidence type="ECO:0008006" key="3">
    <source>
        <dbReference type="Google" id="ProtNLM"/>
    </source>
</evidence>
<accession>A0A5S9QST8</accession>
<evidence type="ECO:0000313" key="1">
    <source>
        <dbReference type="EMBL" id="CAA0121822.1"/>
    </source>
</evidence>
<protein>
    <recommendedName>
        <fullName evidence="3">Sulfotransferase</fullName>
    </recommendedName>
</protein>
<dbReference type="RefSeq" id="WP_159230997.1">
    <property type="nucleotide sequence ID" value="NZ_CACSIP010000019.1"/>
</dbReference>
<dbReference type="PANTHER" id="PTHR36451:SF1">
    <property type="entry name" value="OMEGA-HYDROXY-BETA-DIHYDROMENAQUINONE-9 SULFOTRANSFERASE STF3"/>
    <property type="match status" value="1"/>
</dbReference>
<organism evidence="1 2">
    <name type="scientific">Mycolicibacterium vanbaalenii</name>
    <name type="common">Mycobacterium vanbaalenii</name>
    <dbReference type="NCBI Taxonomy" id="110539"/>
    <lineage>
        <taxon>Bacteria</taxon>
        <taxon>Bacillati</taxon>
        <taxon>Actinomycetota</taxon>
        <taxon>Actinomycetes</taxon>
        <taxon>Mycobacteriales</taxon>
        <taxon>Mycobacteriaceae</taxon>
        <taxon>Mycolicibacterium</taxon>
    </lineage>
</organism>
<dbReference type="Gene3D" id="3.40.50.300">
    <property type="entry name" value="P-loop containing nucleotide triphosphate hydrolases"/>
    <property type="match status" value="1"/>
</dbReference>
<dbReference type="Proteomes" id="UP000430146">
    <property type="component" value="Unassembled WGS sequence"/>
</dbReference>
<dbReference type="AlphaFoldDB" id="A0A5S9QST8"/>
<dbReference type="PANTHER" id="PTHR36451">
    <property type="entry name" value="PAPS-DEPENDENT SULFOTRANSFERASE STF3"/>
    <property type="match status" value="1"/>
</dbReference>
<dbReference type="SUPFAM" id="SSF52540">
    <property type="entry name" value="P-loop containing nucleoside triphosphate hydrolases"/>
    <property type="match status" value="1"/>
</dbReference>
<dbReference type="InterPro" id="IPR052736">
    <property type="entry name" value="Stf3_sulfotransferase"/>
</dbReference>
<dbReference type="EMBL" id="CACSIP010000019">
    <property type="protein sequence ID" value="CAA0121822.1"/>
    <property type="molecule type" value="Genomic_DNA"/>
</dbReference>
<dbReference type="OrthoDB" id="9777890at2"/>
<dbReference type="Pfam" id="PF13469">
    <property type="entry name" value="Sulfotransfer_3"/>
    <property type="match status" value="1"/>
</dbReference>
<evidence type="ECO:0000313" key="2">
    <source>
        <dbReference type="Proteomes" id="UP000430146"/>
    </source>
</evidence>
<dbReference type="InterPro" id="IPR027417">
    <property type="entry name" value="P-loop_NTPase"/>
</dbReference>
<gene>
    <name evidence="1" type="ORF">AELLOGFF_04399</name>
</gene>
<keyword evidence="2" id="KW-1185">Reference proteome</keyword>